<protein>
    <submittedName>
        <fullName evidence="1">Uncharacterized protein</fullName>
    </submittedName>
</protein>
<dbReference type="HOGENOM" id="CLU_1795576_0_0_0"/>
<dbReference type="STRING" id="309801.trd_1191"/>
<sequence length="144" mass="16511">MVSILRQAGFWAYPLYGDEGWLVACDTESGRIDVRIGTDGYLVEVWDVSPGLYFDEEDERKRAVKERLARLTLSRLVETIRHAPVTDTERLLREAWWDEAAHGVGLRIGLEIPFSASASLPELVTDLLERLNELLERLEERLLD</sequence>
<proteinExistence type="predicted"/>
<gene>
    <name evidence="1" type="ordered locus">trd_1191</name>
</gene>
<dbReference type="eggNOG" id="ENOG5032JGN">
    <property type="taxonomic scope" value="Bacteria"/>
</dbReference>
<evidence type="ECO:0000313" key="1">
    <source>
        <dbReference type="EMBL" id="ACM04841.1"/>
    </source>
</evidence>
<reference evidence="1 2" key="1">
    <citation type="journal article" date="2009" name="PLoS ONE">
        <title>Complete genome sequence of the aerobic CO-oxidizing thermophile Thermomicrobium roseum.</title>
        <authorList>
            <person name="Wu D."/>
            <person name="Raymond J."/>
            <person name="Wu M."/>
            <person name="Chatterji S."/>
            <person name="Ren Q."/>
            <person name="Graham J.E."/>
            <person name="Bryant D.A."/>
            <person name="Robb F."/>
            <person name="Colman A."/>
            <person name="Tallon L.J."/>
            <person name="Badger J.H."/>
            <person name="Madupu R."/>
            <person name="Ward N.L."/>
            <person name="Eisen J.A."/>
        </authorList>
    </citation>
    <scope>NUCLEOTIDE SEQUENCE [LARGE SCALE GENOMIC DNA]</scope>
    <source>
        <strain evidence="2">ATCC 27502 / DSM 5159 / P-2</strain>
    </source>
</reference>
<accession>B9L1D2</accession>
<evidence type="ECO:0000313" key="2">
    <source>
        <dbReference type="Proteomes" id="UP000000447"/>
    </source>
</evidence>
<dbReference type="Proteomes" id="UP000000447">
    <property type="component" value="Chromosome"/>
</dbReference>
<name>B9L1D2_THERP</name>
<keyword evidence="2" id="KW-1185">Reference proteome</keyword>
<organism evidence="1 2">
    <name type="scientific">Thermomicrobium roseum (strain ATCC 27502 / DSM 5159 / P-2)</name>
    <dbReference type="NCBI Taxonomy" id="309801"/>
    <lineage>
        <taxon>Bacteria</taxon>
        <taxon>Pseudomonadati</taxon>
        <taxon>Thermomicrobiota</taxon>
        <taxon>Thermomicrobia</taxon>
        <taxon>Thermomicrobiales</taxon>
        <taxon>Thermomicrobiaceae</taxon>
        <taxon>Thermomicrobium</taxon>
    </lineage>
</organism>
<dbReference type="EMBL" id="CP001275">
    <property type="protein sequence ID" value="ACM04841.1"/>
    <property type="molecule type" value="Genomic_DNA"/>
</dbReference>
<dbReference type="KEGG" id="tro:trd_1191"/>
<dbReference type="AlphaFoldDB" id="B9L1D2"/>